<gene>
    <name evidence="1" type="ORF">PHYPA_009620</name>
</gene>
<reference evidence="2" key="3">
    <citation type="submission" date="2020-12" db="UniProtKB">
        <authorList>
            <consortium name="EnsemblPlants"/>
        </authorList>
    </citation>
    <scope>IDENTIFICATION</scope>
</reference>
<proteinExistence type="predicted"/>
<reference evidence="1 3" key="2">
    <citation type="journal article" date="2018" name="Plant J.">
        <title>The Physcomitrella patens chromosome-scale assembly reveals moss genome structure and evolution.</title>
        <authorList>
            <person name="Lang D."/>
            <person name="Ullrich K.K."/>
            <person name="Murat F."/>
            <person name="Fuchs J."/>
            <person name="Jenkins J."/>
            <person name="Haas F.B."/>
            <person name="Piednoel M."/>
            <person name="Gundlach H."/>
            <person name="Van Bel M."/>
            <person name="Meyberg R."/>
            <person name="Vives C."/>
            <person name="Morata J."/>
            <person name="Symeonidi A."/>
            <person name="Hiss M."/>
            <person name="Muchero W."/>
            <person name="Kamisugi Y."/>
            <person name="Saleh O."/>
            <person name="Blanc G."/>
            <person name="Decker E.L."/>
            <person name="van Gessel N."/>
            <person name="Grimwood J."/>
            <person name="Hayes R.D."/>
            <person name="Graham S.W."/>
            <person name="Gunter L.E."/>
            <person name="McDaniel S.F."/>
            <person name="Hoernstein S.N.W."/>
            <person name="Larsson A."/>
            <person name="Li F.W."/>
            <person name="Perroud P.F."/>
            <person name="Phillips J."/>
            <person name="Ranjan P."/>
            <person name="Rokshar D.S."/>
            <person name="Rothfels C.J."/>
            <person name="Schneider L."/>
            <person name="Shu S."/>
            <person name="Stevenson D.W."/>
            <person name="Thummler F."/>
            <person name="Tillich M."/>
            <person name="Villarreal Aguilar J.C."/>
            <person name="Widiez T."/>
            <person name="Wong G.K."/>
            <person name="Wymore A."/>
            <person name="Zhang Y."/>
            <person name="Zimmer A.D."/>
            <person name="Quatrano R.S."/>
            <person name="Mayer K.F.X."/>
            <person name="Goodstein D."/>
            <person name="Casacuberta J.M."/>
            <person name="Vandepoele K."/>
            <person name="Reski R."/>
            <person name="Cuming A.C."/>
            <person name="Tuskan G.A."/>
            <person name="Maumus F."/>
            <person name="Salse J."/>
            <person name="Schmutz J."/>
            <person name="Rensing S.A."/>
        </authorList>
    </citation>
    <scope>NUCLEOTIDE SEQUENCE [LARGE SCALE GENOMIC DNA]</scope>
    <source>
        <strain evidence="2 3">cv. Gransden 2004</strain>
    </source>
</reference>
<evidence type="ECO:0000313" key="2">
    <source>
        <dbReference type="EnsemblPlants" id="Pp3c6_29050V3.1"/>
    </source>
</evidence>
<sequence length="103" mass="11835">MIPGTLIAGHQSMSQEIVHSYESLLRSQQKKNKKKEKKKSCWIMKETSPPIVIAEGIRDHSTGLYRLAKLKGGSVNMIKSSEMHLWHRRLGYINNISLHLLLR</sequence>
<dbReference type="AlphaFoldDB" id="A0A2K1KHI5"/>
<evidence type="ECO:0000313" key="1">
    <source>
        <dbReference type="EMBL" id="PNR53244.1"/>
    </source>
</evidence>
<dbReference type="EMBL" id="ABEU02000006">
    <property type="protein sequence ID" value="PNR53244.1"/>
    <property type="molecule type" value="Genomic_DNA"/>
</dbReference>
<dbReference type="Proteomes" id="UP000006727">
    <property type="component" value="Chromosome 6"/>
</dbReference>
<dbReference type="InParanoid" id="A0A2K1KHI5"/>
<name>A0A2K1KHI5_PHYPA</name>
<keyword evidence="3" id="KW-1185">Reference proteome</keyword>
<reference evidence="1 3" key="1">
    <citation type="journal article" date="2008" name="Science">
        <title>The Physcomitrella genome reveals evolutionary insights into the conquest of land by plants.</title>
        <authorList>
            <person name="Rensing S."/>
            <person name="Lang D."/>
            <person name="Zimmer A."/>
            <person name="Terry A."/>
            <person name="Salamov A."/>
            <person name="Shapiro H."/>
            <person name="Nishiyama T."/>
            <person name="Perroud P.-F."/>
            <person name="Lindquist E."/>
            <person name="Kamisugi Y."/>
            <person name="Tanahashi T."/>
            <person name="Sakakibara K."/>
            <person name="Fujita T."/>
            <person name="Oishi K."/>
            <person name="Shin-I T."/>
            <person name="Kuroki Y."/>
            <person name="Toyoda A."/>
            <person name="Suzuki Y."/>
            <person name="Hashimoto A."/>
            <person name="Yamaguchi K."/>
            <person name="Sugano A."/>
            <person name="Kohara Y."/>
            <person name="Fujiyama A."/>
            <person name="Anterola A."/>
            <person name="Aoki S."/>
            <person name="Ashton N."/>
            <person name="Barbazuk W.B."/>
            <person name="Barker E."/>
            <person name="Bennetzen J."/>
            <person name="Bezanilla M."/>
            <person name="Blankenship R."/>
            <person name="Cho S.H."/>
            <person name="Dutcher S."/>
            <person name="Estelle M."/>
            <person name="Fawcett J.A."/>
            <person name="Gundlach H."/>
            <person name="Hanada K."/>
            <person name="Heyl A."/>
            <person name="Hicks K.A."/>
            <person name="Hugh J."/>
            <person name="Lohr M."/>
            <person name="Mayer K."/>
            <person name="Melkozernov A."/>
            <person name="Murata T."/>
            <person name="Nelson D."/>
            <person name="Pils B."/>
            <person name="Prigge M."/>
            <person name="Reiss B."/>
            <person name="Renner T."/>
            <person name="Rombauts S."/>
            <person name="Rushton P."/>
            <person name="Sanderfoot A."/>
            <person name="Schween G."/>
            <person name="Shiu S.-H."/>
            <person name="Stueber K."/>
            <person name="Theodoulou F.L."/>
            <person name="Tu H."/>
            <person name="Van de Peer Y."/>
            <person name="Verrier P.J."/>
            <person name="Waters E."/>
            <person name="Wood A."/>
            <person name="Yang L."/>
            <person name="Cove D."/>
            <person name="Cuming A."/>
            <person name="Hasebe M."/>
            <person name="Lucas S."/>
            <person name="Mishler D.B."/>
            <person name="Reski R."/>
            <person name="Grigoriev I."/>
            <person name="Quatrano R.S."/>
            <person name="Boore J.L."/>
        </authorList>
    </citation>
    <scope>NUCLEOTIDE SEQUENCE [LARGE SCALE GENOMIC DNA]</scope>
    <source>
        <strain evidence="2 3">cv. Gransden 2004</strain>
    </source>
</reference>
<evidence type="ECO:0000313" key="3">
    <source>
        <dbReference type="Proteomes" id="UP000006727"/>
    </source>
</evidence>
<accession>A0A2K1KHI5</accession>
<dbReference type="EnsemblPlants" id="Pp3c6_29050V3.1">
    <property type="protein sequence ID" value="Pp3c6_29050V3.1"/>
    <property type="gene ID" value="Pp3c6_29050"/>
</dbReference>
<protein>
    <submittedName>
        <fullName evidence="1 2">Uncharacterized protein</fullName>
    </submittedName>
</protein>
<dbReference type="PaxDb" id="3218-PP1S117_112V6.1"/>
<dbReference type="Gramene" id="Pp3c6_29050V3.1">
    <property type="protein sequence ID" value="Pp3c6_29050V3.1"/>
    <property type="gene ID" value="Pp3c6_29050"/>
</dbReference>
<organism evidence="1">
    <name type="scientific">Physcomitrium patens</name>
    <name type="common">Spreading-leaved earth moss</name>
    <name type="synonym">Physcomitrella patens</name>
    <dbReference type="NCBI Taxonomy" id="3218"/>
    <lineage>
        <taxon>Eukaryota</taxon>
        <taxon>Viridiplantae</taxon>
        <taxon>Streptophyta</taxon>
        <taxon>Embryophyta</taxon>
        <taxon>Bryophyta</taxon>
        <taxon>Bryophytina</taxon>
        <taxon>Bryopsida</taxon>
        <taxon>Funariidae</taxon>
        <taxon>Funariales</taxon>
        <taxon>Funariaceae</taxon>
        <taxon>Physcomitrium</taxon>
    </lineage>
</organism>